<dbReference type="Gene3D" id="3.40.50.1220">
    <property type="entry name" value="TPP-binding domain"/>
    <property type="match status" value="1"/>
</dbReference>
<dbReference type="PANTHER" id="PTHR18968:SF13">
    <property type="entry name" value="ACETOLACTATE SYNTHASE CATALYTIC SUBUNIT, MITOCHONDRIAL"/>
    <property type="match status" value="1"/>
</dbReference>
<dbReference type="SUPFAM" id="SSF52518">
    <property type="entry name" value="Thiamin diphosphate-binding fold (THDP-binding)"/>
    <property type="match status" value="1"/>
</dbReference>
<dbReference type="eggNOG" id="COG0028">
    <property type="taxonomic scope" value="Bacteria"/>
</dbReference>
<feature type="region of interest" description="Disordered" evidence="2">
    <location>
        <begin position="153"/>
        <end position="257"/>
    </location>
</feature>
<dbReference type="InterPro" id="IPR029035">
    <property type="entry name" value="DHS-like_NAD/FAD-binding_dom"/>
</dbReference>
<dbReference type="AlphaFoldDB" id="E6SM08"/>
<dbReference type="PANTHER" id="PTHR18968">
    <property type="entry name" value="THIAMINE PYROPHOSPHATE ENZYMES"/>
    <property type="match status" value="1"/>
</dbReference>
<dbReference type="Gene3D" id="3.40.50.970">
    <property type="match status" value="1"/>
</dbReference>
<reference evidence="6" key="2">
    <citation type="journal article" date="2010" name="Stand. Genomic Sci.">
        <title>Complete genome sequence of Thermaerobacter marianensis type strain (7p75aT).</title>
        <authorList>
            <person name="Han C."/>
            <person name="Gu W."/>
            <person name="Zhang X."/>
            <person name="Lapidus A."/>
            <person name="Nolan M."/>
            <person name="Copeland A."/>
            <person name="Lucas S."/>
            <person name="Glavina Del Rio T."/>
            <person name="Tice H."/>
            <person name="Cheng J."/>
            <person name="Tapia R."/>
            <person name="Goodwin L."/>
            <person name="Pitluck S."/>
            <person name="Pagani I."/>
            <person name="Ivanova N."/>
            <person name="Mavromatis K."/>
            <person name="Mikhailova N."/>
            <person name="Pati A."/>
            <person name="Chen A."/>
            <person name="Palaniappan K."/>
            <person name="Land M."/>
            <person name="Hauser L."/>
            <person name="Chang Y."/>
            <person name="Jeffries C."/>
            <person name="Schneider S."/>
            <person name="Rohde M."/>
            <person name="Goker M."/>
            <person name="Pukall R."/>
            <person name="Woyke T."/>
            <person name="Bristow J."/>
            <person name="Eisen J."/>
            <person name="Markowitz V."/>
            <person name="Hugenholtz P."/>
            <person name="Kyrpides N."/>
            <person name="Klenk H."/>
            <person name="Detter J."/>
        </authorList>
    </citation>
    <scope>NUCLEOTIDE SEQUENCE [LARGE SCALE GENOMIC DNA]</scope>
    <source>
        <strain evidence="6">ATCC 700841 / DSM 12885 / JCM 10246 / 7p75a</strain>
    </source>
</reference>
<dbReference type="STRING" id="644966.Tmar_0213"/>
<evidence type="ECO:0000259" key="4">
    <source>
        <dbReference type="Pfam" id="PF02776"/>
    </source>
</evidence>
<dbReference type="GO" id="GO:0009099">
    <property type="term" value="P:L-valine biosynthetic process"/>
    <property type="evidence" value="ECO:0007669"/>
    <property type="project" value="TreeGrafter"/>
</dbReference>
<evidence type="ECO:0000256" key="2">
    <source>
        <dbReference type="SAM" id="MobiDB-lite"/>
    </source>
</evidence>
<accession>E6SM08</accession>
<keyword evidence="6" id="KW-1185">Reference proteome</keyword>
<dbReference type="Pfam" id="PF00205">
    <property type="entry name" value="TPP_enzyme_M"/>
    <property type="match status" value="1"/>
</dbReference>
<dbReference type="InterPro" id="IPR045229">
    <property type="entry name" value="TPP_enz"/>
</dbReference>
<dbReference type="GO" id="GO:0000287">
    <property type="term" value="F:magnesium ion binding"/>
    <property type="evidence" value="ECO:0007669"/>
    <property type="project" value="InterPro"/>
</dbReference>
<dbReference type="InterPro" id="IPR012001">
    <property type="entry name" value="Thiamin_PyroP_enz_TPP-bd_dom"/>
</dbReference>
<dbReference type="GO" id="GO:0005948">
    <property type="term" value="C:acetolactate synthase complex"/>
    <property type="evidence" value="ECO:0007669"/>
    <property type="project" value="TreeGrafter"/>
</dbReference>
<evidence type="ECO:0000313" key="5">
    <source>
        <dbReference type="EMBL" id="ADU50338.1"/>
    </source>
</evidence>
<comment type="similarity">
    <text evidence="1">Belongs to the TPP enzyme family.</text>
</comment>
<dbReference type="Proteomes" id="UP000008915">
    <property type="component" value="Chromosome"/>
</dbReference>
<dbReference type="GO" id="GO:0003984">
    <property type="term" value="F:acetolactate synthase activity"/>
    <property type="evidence" value="ECO:0007669"/>
    <property type="project" value="TreeGrafter"/>
</dbReference>
<dbReference type="Pfam" id="PF02776">
    <property type="entry name" value="TPP_enzyme_N"/>
    <property type="match status" value="1"/>
</dbReference>
<feature type="compositionally biased region" description="Low complexity" evidence="2">
    <location>
        <begin position="154"/>
        <end position="171"/>
    </location>
</feature>
<organism evidence="5 6">
    <name type="scientific">Thermaerobacter marianensis (strain ATCC 700841 / DSM 12885 / JCM 10246 / 7p75a)</name>
    <dbReference type="NCBI Taxonomy" id="644966"/>
    <lineage>
        <taxon>Bacteria</taxon>
        <taxon>Bacillati</taxon>
        <taxon>Bacillota</taxon>
        <taxon>Clostridia</taxon>
        <taxon>Eubacteriales</taxon>
        <taxon>Clostridiales Family XVII. Incertae Sedis</taxon>
        <taxon>Thermaerobacter</taxon>
    </lineage>
</organism>
<feature type="compositionally biased region" description="Basic and acidic residues" evidence="2">
    <location>
        <begin position="243"/>
        <end position="257"/>
    </location>
</feature>
<proteinExistence type="inferred from homology"/>
<dbReference type="SUPFAM" id="SSF52467">
    <property type="entry name" value="DHS-like NAD/FAD-binding domain"/>
    <property type="match status" value="1"/>
</dbReference>
<evidence type="ECO:0000256" key="1">
    <source>
        <dbReference type="ARBA" id="ARBA00007812"/>
    </source>
</evidence>
<dbReference type="GO" id="GO:0050660">
    <property type="term" value="F:flavin adenine dinucleotide binding"/>
    <property type="evidence" value="ECO:0007669"/>
    <property type="project" value="TreeGrafter"/>
</dbReference>
<name>E6SM08_THEM7</name>
<dbReference type="HOGENOM" id="CLU_459216_0_0_9"/>
<feature type="domain" description="Thiamine pyrophosphate enzyme central" evidence="3">
    <location>
        <begin position="261"/>
        <end position="388"/>
    </location>
</feature>
<gene>
    <name evidence="5" type="ordered locus">Tmar_0213</name>
</gene>
<feature type="region of interest" description="Disordered" evidence="2">
    <location>
        <begin position="537"/>
        <end position="558"/>
    </location>
</feature>
<feature type="domain" description="Thiamine pyrophosphate enzyme N-terminal TPP-binding" evidence="4">
    <location>
        <begin position="34"/>
        <end position="88"/>
    </location>
</feature>
<evidence type="ECO:0000259" key="3">
    <source>
        <dbReference type="Pfam" id="PF00205"/>
    </source>
</evidence>
<dbReference type="InterPro" id="IPR029061">
    <property type="entry name" value="THDP-binding"/>
</dbReference>
<feature type="compositionally biased region" description="Low complexity" evidence="2">
    <location>
        <begin position="184"/>
        <end position="211"/>
    </location>
</feature>
<evidence type="ECO:0000313" key="6">
    <source>
        <dbReference type="Proteomes" id="UP000008915"/>
    </source>
</evidence>
<dbReference type="GO" id="GO:0009097">
    <property type="term" value="P:isoleucine biosynthetic process"/>
    <property type="evidence" value="ECO:0007669"/>
    <property type="project" value="TreeGrafter"/>
</dbReference>
<reference evidence="5 6" key="1">
    <citation type="journal article" date="2010" name="Stand. Genomic Sci.">
        <title>Complete genome sequence of Thermaerobacter marianensis type strain (7p75a).</title>
        <authorList>
            <person name="Han C."/>
            <person name="Gu W."/>
            <person name="Zhang X."/>
            <person name="Lapidus A."/>
            <person name="Nolan M."/>
            <person name="Copeland A."/>
            <person name="Lucas S."/>
            <person name="Del Rio T.G."/>
            <person name="Tice H."/>
            <person name="Cheng J.F."/>
            <person name="Tapia R."/>
            <person name="Goodwin L."/>
            <person name="Pitluck S."/>
            <person name="Pagani I."/>
            <person name="Ivanova N."/>
            <person name="Mavromatis K."/>
            <person name="Mikhailova N."/>
            <person name="Pati A."/>
            <person name="Chen A."/>
            <person name="Palaniappan K."/>
            <person name="Land M."/>
            <person name="Hauser L."/>
            <person name="Chang Y.J."/>
            <person name="Jeffries C.D."/>
            <person name="Schneider S."/>
            <person name="Rohde M."/>
            <person name="Goker M."/>
            <person name="Pukall R."/>
            <person name="Woyke T."/>
            <person name="Bristow J."/>
            <person name="Eisen J.A."/>
            <person name="Markowitz V."/>
            <person name="Hugenholtz P."/>
            <person name="Kyrpides N.C."/>
            <person name="Klenk H.P."/>
            <person name="Detter J.C."/>
        </authorList>
    </citation>
    <scope>NUCLEOTIDE SEQUENCE [LARGE SCALE GENOMIC DNA]</scope>
    <source>
        <strain evidence="6">ATCC 700841 / DSM 12885 / JCM 10246 / 7p75a</strain>
    </source>
</reference>
<dbReference type="InterPro" id="IPR012000">
    <property type="entry name" value="Thiamin_PyroP_enz_cen_dom"/>
</dbReference>
<dbReference type="CDD" id="cd07035">
    <property type="entry name" value="TPP_PYR_POX_like"/>
    <property type="match status" value="1"/>
</dbReference>
<protein>
    <submittedName>
        <fullName evidence="5">Thiamine pyrophosphate central domain-containing protein</fullName>
    </submittedName>
</protein>
<dbReference type="KEGG" id="tmr:Tmar_0213"/>
<dbReference type="GO" id="GO:0030976">
    <property type="term" value="F:thiamine pyrophosphate binding"/>
    <property type="evidence" value="ECO:0007669"/>
    <property type="project" value="InterPro"/>
</dbReference>
<sequence length="594" mass="60597">MPMNRQWQHVTASLVRPYRPAAVLAAGVPLPAAQAAAAADGAARATGRPAVLLAGSGAELNAMLPVLVMADADSVPLVVLVRGGTAADLEAGRERAGALPDTLRLTEPFTGWNTRVDRPEDVQPVLEAAFTDLARRRPRPLLIELADEALPRWAADPPAGTGAGDAPLPGDTAFPHLLGDGDEPGAAGRTAADTAAEAAAGIPGAATAAAGRGRRPAAEEEGEDGFRPAGGPTGNGAVIPFPGRRDEHGRPGEPAVDRRWLDQVAAALVRCRQPAIVAGGGAAGAGESLRRLAEHLGAPVFLTLAGRGLLPAGHPLAVNGLAAAPARRWLEEADVVLVVGTSLSPAEHGDLDLKGRVIQVDRDAERLGRNVPVWMALPGDAAPALAALVRRVEVEMARPVGPEAYLGATGPEQRRRAVARLQDELAAETAQAGAAGGDGAWLATLEPRLTAADPDALSVAEAAILPVTGARSLLLPVRLGVAGYAIPAAWGAARATGRPARAVTTAAGLWNAGAVLPWIAPLAVDLEILVRLDRGDEGGAGEEAQGAGHPGDRPGPASVAEFFRRAAPALNLHWDEPGWGAGVPAARLRPAGAR</sequence>
<dbReference type="EMBL" id="CP002344">
    <property type="protein sequence ID" value="ADU50338.1"/>
    <property type="molecule type" value="Genomic_DNA"/>
</dbReference>